<evidence type="ECO:0000256" key="7">
    <source>
        <dbReference type="PROSITE-ProRule" id="PRU01091"/>
    </source>
</evidence>
<dbReference type="PANTHER" id="PTHR48111">
    <property type="entry name" value="REGULATOR OF RPOS"/>
    <property type="match status" value="1"/>
</dbReference>
<keyword evidence="5" id="KW-0804">Transcription</keyword>
<accession>A0ABN8HAV3</accession>
<dbReference type="Gene3D" id="3.40.50.2300">
    <property type="match status" value="1"/>
</dbReference>
<keyword evidence="3" id="KW-0805">Transcription regulation</keyword>
<dbReference type="Proteomes" id="UP000838821">
    <property type="component" value="Unassembled WGS sequence"/>
</dbReference>
<keyword evidence="11" id="KW-1185">Reference proteome</keyword>
<dbReference type="PANTHER" id="PTHR48111:SF1">
    <property type="entry name" value="TWO-COMPONENT RESPONSE REGULATOR ORR33"/>
    <property type="match status" value="1"/>
</dbReference>
<dbReference type="InterPro" id="IPR001789">
    <property type="entry name" value="Sig_transdc_resp-reg_receiver"/>
</dbReference>
<feature type="domain" description="OmpR/PhoB-type" evidence="9">
    <location>
        <begin position="126"/>
        <end position="225"/>
    </location>
</feature>
<evidence type="ECO:0000313" key="10">
    <source>
        <dbReference type="EMBL" id="CAH1230867.1"/>
    </source>
</evidence>
<keyword evidence="4 7" id="KW-0238">DNA-binding</keyword>
<evidence type="ECO:0000256" key="4">
    <source>
        <dbReference type="ARBA" id="ARBA00023125"/>
    </source>
</evidence>
<proteinExistence type="predicted"/>
<evidence type="ECO:0000256" key="6">
    <source>
        <dbReference type="PROSITE-ProRule" id="PRU00169"/>
    </source>
</evidence>
<dbReference type="Gene3D" id="6.10.250.690">
    <property type="match status" value="1"/>
</dbReference>
<sequence length="229" mass="26211">MRSILIVEDDRTISLVLKAYLEKEGYSVRQAYTCKEAKESWDAHLADLVLLDITLPDDTGWRVLHYIRERSSCPVIMLTAIGTIQDKLQGLNSGADDYITKPFIGEEVVARINAVLRRSARVFEQEDAAYFGSLKVNFKSHAVYLKGTELRFTPKDLDLLFYLLRHPNQTLSRDQLIENVWGFDYEGSERAVDLAINRIRQTLRDWPTEEGEIATIRGVGYQARVNIIS</sequence>
<dbReference type="InterPro" id="IPR039420">
    <property type="entry name" value="WalR-like"/>
</dbReference>
<keyword evidence="2" id="KW-0902">Two-component regulatory system</keyword>
<organism evidence="10 11">
    <name type="scientific">Paenibacillus allorhizoplanae</name>
    <dbReference type="NCBI Taxonomy" id="2905648"/>
    <lineage>
        <taxon>Bacteria</taxon>
        <taxon>Bacillati</taxon>
        <taxon>Bacillota</taxon>
        <taxon>Bacilli</taxon>
        <taxon>Bacillales</taxon>
        <taxon>Paenibacillaceae</taxon>
        <taxon>Paenibacillus</taxon>
    </lineage>
</organism>
<dbReference type="RefSeq" id="WP_236293141.1">
    <property type="nucleotide sequence ID" value="NZ_CAKMMW010000039.1"/>
</dbReference>
<dbReference type="Pfam" id="PF00072">
    <property type="entry name" value="Response_reg"/>
    <property type="match status" value="1"/>
</dbReference>
<gene>
    <name evidence="10" type="primary">walR_8</name>
    <name evidence="10" type="ORF">PAECIP111891_06754</name>
</gene>
<evidence type="ECO:0000256" key="3">
    <source>
        <dbReference type="ARBA" id="ARBA00023015"/>
    </source>
</evidence>
<dbReference type="SMART" id="SM00448">
    <property type="entry name" value="REC"/>
    <property type="match status" value="1"/>
</dbReference>
<comment type="caution">
    <text evidence="10">The sequence shown here is derived from an EMBL/GenBank/DDBJ whole genome shotgun (WGS) entry which is preliminary data.</text>
</comment>
<dbReference type="EMBL" id="CAKMMW010000039">
    <property type="protein sequence ID" value="CAH1230867.1"/>
    <property type="molecule type" value="Genomic_DNA"/>
</dbReference>
<dbReference type="PROSITE" id="PS51755">
    <property type="entry name" value="OMPR_PHOB"/>
    <property type="match status" value="1"/>
</dbReference>
<evidence type="ECO:0000313" key="11">
    <source>
        <dbReference type="Proteomes" id="UP000838821"/>
    </source>
</evidence>
<dbReference type="InterPro" id="IPR001867">
    <property type="entry name" value="OmpR/PhoB-type_DNA-bd"/>
</dbReference>
<dbReference type="InterPro" id="IPR036388">
    <property type="entry name" value="WH-like_DNA-bd_sf"/>
</dbReference>
<feature type="modified residue" description="4-aspartylphosphate" evidence="6">
    <location>
        <position position="52"/>
    </location>
</feature>
<evidence type="ECO:0000259" key="9">
    <source>
        <dbReference type="PROSITE" id="PS51755"/>
    </source>
</evidence>
<protein>
    <submittedName>
        <fullName evidence="10">Transcriptional regulatory protein WalR</fullName>
    </submittedName>
</protein>
<dbReference type="Gene3D" id="1.10.10.10">
    <property type="entry name" value="Winged helix-like DNA-binding domain superfamily/Winged helix DNA-binding domain"/>
    <property type="match status" value="1"/>
</dbReference>
<feature type="domain" description="Response regulatory" evidence="8">
    <location>
        <begin position="3"/>
        <end position="116"/>
    </location>
</feature>
<name>A0ABN8HAV3_9BACL</name>
<dbReference type="SUPFAM" id="SSF52172">
    <property type="entry name" value="CheY-like"/>
    <property type="match status" value="1"/>
</dbReference>
<evidence type="ECO:0000259" key="8">
    <source>
        <dbReference type="PROSITE" id="PS50110"/>
    </source>
</evidence>
<evidence type="ECO:0000256" key="5">
    <source>
        <dbReference type="ARBA" id="ARBA00023163"/>
    </source>
</evidence>
<evidence type="ECO:0000256" key="1">
    <source>
        <dbReference type="ARBA" id="ARBA00022553"/>
    </source>
</evidence>
<dbReference type="Pfam" id="PF00486">
    <property type="entry name" value="Trans_reg_C"/>
    <property type="match status" value="1"/>
</dbReference>
<dbReference type="InterPro" id="IPR011006">
    <property type="entry name" value="CheY-like_superfamily"/>
</dbReference>
<dbReference type="CDD" id="cd00383">
    <property type="entry name" value="trans_reg_C"/>
    <property type="match status" value="1"/>
</dbReference>
<evidence type="ECO:0000256" key="2">
    <source>
        <dbReference type="ARBA" id="ARBA00023012"/>
    </source>
</evidence>
<feature type="DNA-binding region" description="OmpR/PhoB-type" evidence="7">
    <location>
        <begin position="126"/>
        <end position="225"/>
    </location>
</feature>
<dbReference type="SMART" id="SM00862">
    <property type="entry name" value="Trans_reg_C"/>
    <property type="match status" value="1"/>
</dbReference>
<dbReference type="CDD" id="cd17574">
    <property type="entry name" value="REC_OmpR"/>
    <property type="match status" value="1"/>
</dbReference>
<dbReference type="PROSITE" id="PS50110">
    <property type="entry name" value="RESPONSE_REGULATORY"/>
    <property type="match status" value="1"/>
</dbReference>
<reference evidence="10" key="1">
    <citation type="submission" date="2022-01" db="EMBL/GenBank/DDBJ databases">
        <authorList>
            <person name="Criscuolo A."/>
        </authorList>
    </citation>
    <scope>NUCLEOTIDE SEQUENCE</scope>
    <source>
        <strain evidence="10">CIP111891</strain>
    </source>
</reference>
<keyword evidence="1 6" id="KW-0597">Phosphoprotein</keyword>